<dbReference type="Ensembl" id="ENSNNAT00000018644.1">
    <property type="protein sequence ID" value="ENSNNAP00000017756.1"/>
    <property type="gene ID" value="ENSNNAG00000011889.1"/>
</dbReference>
<evidence type="ECO:0000256" key="6">
    <source>
        <dbReference type="ARBA" id="ARBA00023054"/>
    </source>
</evidence>
<dbReference type="Pfam" id="PF13097">
    <property type="entry name" value="CENP-U"/>
    <property type="match status" value="1"/>
</dbReference>
<evidence type="ECO:0000256" key="5">
    <source>
        <dbReference type="ARBA" id="ARBA00022454"/>
    </source>
</evidence>
<dbReference type="PANTHER" id="PTHR32222">
    <property type="entry name" value="CENTROMERE PROTEIN U"/>
    <property type="match status" value="1"/>
</dbReference>
<comment type="subcellular location">
    <subcellularLocation>
        <location evidence="2">Chromosome</location>
        <location evidence="2">Centromere</location>
    </subcellularLocation>
    <subcellularLocation>
        <location evidence="1">Nucleus</location>
    </subcellularLocation>
</comment>
<evidence type="ECO:0000256" key="7">
    <source>
        <dbReference type="ARBA" id="ARBA00023242"/>
    </source>
</evidence>
<keyword evidence="7" id="KW-0539">Nucleus</keyword>
<feature type="compositionally biased region" description="Basic residues" evidence="10">
    <location>
        <begin position="149"/>
        <end position="160"/>
    </location>
</feature>
<reference evidence="11" key="2">
    <citation type="submission" date="2025-09" db="UniProtKB">
        <authorList>
            <consortium name="Ensembl"/>
        </authorList>
    </citation>
    <scope>IDENTIFICATION</scope>
</reference>
<comment type="similarity">
    <text evidence="3">Belongs to the CENP-U/AME1 family.</text>
</comment>
<feature type="compositionally biased region" description="Basic residues" evidence="10">
    <location>
        <begin position="1"/>
        <end position="14"/>
    </location>
</feature>
<accession>A0A8C6XSF8</accession>
<feature type="region of interest" description="Disordered" evidence="10">
    <location>
        <begin position="1"/>
        <end position="34"/>
    </location>
</feature>
<evidence type="ECO:0000256" key="4">
    <source>
        <dbReference type="ARBA" id="ARBA00016402"/>
    </source>
</evidence>
<dbReference type="PANTHER" id="PTHR32222:SF1">
    <property type="entry name" value="CENTROMERE PROTEIN U"/>
    <property type="match status" value="1"/>
</dbReference>
<dbReference type="AlphaFoldDB" id="A0A8C6XSF8"/>
<keyword evidence="8" id="KW-0137">Centromere</keyword>
<evidence type="ECO:0000313" key="12">
    <source>
        <dbReference type="Proteomes" id="UP000694559"/>
    </source>
</evidence>
<keyword evidence="6" id="KW-0175">Coiled coil</keyword>
<evidence type="ECO:0000256" key="3">
    <source>
        <dbReference type="ARBA" id="ARBA00010440"/>
    </source>
</evidence>
<evidence type="ECO:0000256" key="8">
    <source>
        <dbReference type="ARBA" id="ARBA00023328"/>
    </source>
</evidence>
<evidence type="ECO:0000313" key="11">
    <source>
        <dbReference type="Ensembl" id="ENSNNAP00000017756.1"/>
    </source>
</evidence>
<reference evidence="11" key="1">
    <citation type="submission" date="2025-08" db="UniProtKB">
        <authorList>
            <consortium name="Ensembl"/>
        </authorList>
    </citation>
    <scope>IDENTIFICATION</scope>
</reference>
<sequence length="335" mass="38530">MSKKKARKNFKKKLAGYQAKRDSHSKLFSSEEPDVSSILKIPGIGQAEEIDDLVDHPLHSTALSVYEEGEEADNGSDQYSTINESTSSFSNPETPKKNTKKRKTRLLKTIVINEDSEEESSVKDTIPKKKTRSHVNENVLPERETNRPVSKKIPKQTTKVTRRVTKEKVVLKELEKITTEYKEEVEQKKYKDVIDKFHARLKDQFTDISADAEKLKSTKLKQAKMVRKTNKTRQRLIEIKGELFRNEPELKKLKKEHSKLKEKISSLKNAVQFIKDLKSLQQMKDEKENSQEKLGYGISSLPALLMESQKILGAESHLQNINTKLQESLELQKNN</sequence>
<dbReference type="OMA" id="NTVGRTH"/>
<keyword evidence="5" id="KW-0158">Chromosome</keyword>
<evidence type="ECO:0000256" key="10">
    <source>
        <dbReference type="SAM" id="MobiDB-lite"/>
    </source>
</evidence>
<feature type="compositionally biased region" description="Polar residues" evidence="10">
    <location>
        <begin position="75"/>
        <end position="90"/>
    </location>
</feature>
<evidence type="ECO:0000256" key="9">
    <source>
        <dbReference type="ARBA" id="ARBA00031456"/>
    </source>
</evidence>
<feature type="compositionally biased region" description="Basic residues" evidence="10">
    <location>
        <begin position="97"/>
        <end position="106"/>
    </location>
</feature>
<evidence type="ECO:0000256" key="2">
    <source>
        <dbReference type="ARBA" id="ARBA00004584"/>
    </source>
</evidence>
<evidence type="ECO:0000256" key="1">
    <source>
        <dbReference type="ARBA" id="ARBA00004123"/>
    </source>
</evidence>
<dbReference type="InterPro" id="IPR025214">
    <property type="entry name" value="CENP-U"/>
</dbReference>
<name>A0A8C6XSF8_NAJNA</name>
<dbReference type="GO" id="GO:0005634">
    <property type="term" value="C:nucleus"/>
    <property type="evidence" value="ECO:0007669"/>
    <property type="project" value="UniProtKB-SubCell"/>
</dbReference>
<feature type="region of interest" description="Disordered" evidence="10">
    <location>
        <begin position="61"/>
        <end position="160"/>
    </location>
</feature>
<dbReference type="GO" id="GO:0000775">
    <property type="term" value="C:chromosome, centromeric region"/>
    <property type="evidence" value="ECO:0007669"/>
    <property type="project" value="UniProtKB-SubCell"/>
</dbReference>
<dbReference type="GeneTree" id="ENSGT00390000015511"/>
<dbReference type="OrthoDB" id="8959258at2759"/>
<keyword evidence="12" id="KW-1185">Reference proteome</keyword>
<proteinExistence type="inferred from homology"/>
<protein>
    <recommendedName>
        <fullName evidence="4">Centromere protein U</fullName>
    </recommendedName>
    <alternativeName>
        <fullName evidence="9">MLF1-interacting protein</fullName>
    </alternativeName>
</protein>
<organism evidence="11 12">
    <name type="scientific">Naja naja</name>
    <name type="common">Indian cobra</name>
    <dbReference type="NCBI Taxonomy" id="35670"/>
    <lineage>
        <taxon>Eukaryota</taxon>
        <taxon>Metazoa</taxon>
        <taxon>Chordata</taxon>
        <taxon>Craniata</taxon>
        <taxon>Vertebrata</taxon>
        <taxon>Euteleostomi</taxon>
        <taxon>Lepidosauria</taxon>
        <taxon>Squamata</taxon>
        <taxon>Bifurcata</taxon>
        <taxon>Unidentata</taxon>
        <taxon>Episquamata</taxon>
        <taxon>Toxicofera</taxon>
        <taxon>Serpentes</taxon>
        <taxon>Colubroidea</taxon>
        <taxon>Elapidae</taxon>
        <taxon>Elapinae</taxon>
        <taxon>Naja</taxon>
    </lineage>
</organism>
<dbReference type="Proteomes" id="UP000694559">
    <property type="component" value="Unplaced"/>
</dbReference>